<proteinExistence type="predicted"/>
<protein>
    <submittedName>
        <fullName evidence="3">Protein FAM210B, mitochondrial-like isoform X1</fullName>
    </submittedName>
</protein>
<keyword evidence="1" id="KW-0812">Transmembrane</keyword>
<dbReference type="FunCoup" id="A0A6P7G4S0">
    <property type="interactions" value="50"/>
</dbReference>
<dbReference type="InterPro" id="IPR009688">
    <property type="entry name" value="FAM210A/B-like_dom"/>
</dbReference>
<dbReference type="InParanoid" id="A0A6P7G4S0"/>
<dbReference type="PANTHER" id="PTHR21377">
    <property type="entry name" value="PROTEIN FAM210B, MITOCHONDRIAL"/>
    <property type="match status" value="1"/>
</dbReference>
<feature type="domain" description="DUF1279" evidence="2">
    <location>
        <begin position="98"/>
        <end position="185"/>
    </location>
</feature>
<organism evidence="3">
    <name type="scientific">Diabrotica virgifera virgifera</name>
    <name type="common">western corn rootworm</name>
    <dbReference type="NCBI Taxonomy" id="50390"/>
    <lineage>
        <taxon>Eukaryota</taxon>
        <taxon>Metazoa</taxon>
        <taxon>Ecdysozoa</taxon>
        <taxon>Arthropoda</taxon>
        <taxon>Hexapoda</taxon>
        <taxon>Insecta</taxon>
        <taxon>Pterygota</taxon>
        <taxon>Neoptera</taxon>
        <taxon>Endopterygota</taxon>
        <taxon>Coleoptera</taxon>
        <taxon>Polyphaga</taxon>
        <taxon>Cucujiformia</taxon>
        <taxon>Chrysomeloidea</taxon>
        <taxon>Chrysomelidae</taxon>
        <taxon>Galerucinae</taxon>
        <taxon>Diabroticina</taxon>
        <taxon>Diabroticites</taxon>
        <taxon>Diabrotica</taxon>
    </lineage>
</organism>
<evidence type="ECO:0000256" key="1">
    <source>
        <dbReference type="SAM" id="Phobius"/>
    </source>
</evidence>
<keyword evidence="1" id="KW-1133">Transmembrane helix</keyword>
<reference evidence="3" key="1">
    <citation type="submission" date="2025-08" db="UniProtKB">
        <authorList>
            <consortium name="RefSeq"/>
        </authorList>
    </citation>
    <scope>IDENTIFICATION</scope>
    <source>
        <tissue evidence="3">Whole insect</tissue>
    </source>
</reference>
<dbReference type="Pfam" id="PF06916">
    <property type="entry name" value="FAM210A-B_dom"/>
    <property type="match status" value="1"/>
</dbReference>
<sequence length="198" mass="22239">MRSTIYIRAKTLNKLVINRFNVTSKVNILGNCNCYNEPFYQTYSCLTPRSVIFNSPALYQSCRFQGTDIKEAAKDDSKRSEKEIPEKIVLKETLSRKEKLKKAVKEYGSTVIVFHIGISLMSLGTSYLLVSSGLDVASLFKTIGLEEWIKNSNIATNAGTFAVAYALHKVFAPVRITITLASVPLIVRYLRKVGFLKK</sequence>
<dbReference type="PANTHER" id="PTHR21377:SF0">
    <property type="entry name" value="PROTEIN FAM210B, MITOCHONDRIAL"/>
    <property type="match status" value="1"/>
</dbReference>
<dbReference type="GO" id="GO:0005739">
    <property type="term" value="C:mitochondrion"/>
    <property type="evidence" value="ECO:0007669"/>
    <property type="project" value="TreeGrafter"/>
</dbReference>
<feature type="transmembrane region" description="Helical" evidence="1">
    <location>
        <begin position="170"/>
        <end position="190"/>
    </location>
</feature>
<evidence type="ECO:0000259" key="2">
    <source>
        <dbReference type="Pfam" id="PF06916"/>
    </source>
</evidence>
<keyword evidence="1" id="KW-0472">Membrane</keyword>
<dbReference type="AlphaFoldDB" id="A0A6P7G4S0"/>
<accession>A0A6P7G4S0</accession>
<feature type="transmembrane region" description="Helical" evidence="1">
    <location>
        <begin position="107"/>
        <end position="130"/>
    </location>
</feature>
<dbReference type="InterPro" id="IPR045866">
    <property type="entry name" value="FAM210A/B-like"/>
</dbReference>
<evidence type="ECO:0000313" key="3">
    <source>
        <dbReference type="RefSeq" id="XP_028139545.1"/>
    </source>
</evidence>
<dbReference type="RefSeq" id="XP_028139545.1">
    <property type="nucleotide sequence ID" value="XM_028283744.1"/>
</dbReference>
<name>A0A6P7G4S0_DIAVI</name>
<gene>
    <name evidence="3" type="primary">LOC114333752</name>
</gene>